<dbReference type="EMBL" id="MEZK01000010">
    <property type="protein sequence ID" value="OGD63448.1"/>
    <property type="molecule type" value="Genomic_DNA"/>
</dbReference>
<name>A0A1F5E7U8_9BACT</name>
<gene>
    <name evidence="3" type="ORF">A2160_02110</name>
</gene>
<evidence type="ECO:0000313" key="4">
    <source>
        <dbReference type="Proteomes" id="UP000177006"/>
    </source>
</evidence>
<dbReference type="SUPFAM" id="SSF49503">
    <property type="entry name" value="Cupredoxins"/>
    <property type="match status" value="1"/>
</dbReference>
<proteinExistence type="predicted"/>
<evidence type="ECO:0000259" key="2">
    <source>
        <dbReference type="Pfam" id="PF13473"/>
    </source>
</evidence>
<evidence type="ECO:0000256" key="1">
    <source>
        <dbReference type="SAM" id="MobiDB-lite"/>
    </source>
</evidence>
<evidence type="ECO:0000313" key="3">
    <source>
        <dbReference type="EMBL" id="OGD63448.1"/>
    </source>
</evidence>
<dbReference type="InterPro" id="IPR052721">
    <property type="entry name" value="ET_Amicyanin"/>
</dbReference>
<accession>A0A1F5E7U8</accession>
<reference evidence="3 4" key="1">
    <citation type="journal article" date="2016" name="Nat. Commun.">
        <title>Thousands of microbial genomes shed light on interconnected biogeochemical processes in an aquifer system.</title>
        <authorList>
            <person name="Anantharaman K."/>
            <person name="Brown C.T."/>
            <person name="Hug L.A."/>
            <person name="Sharon I."/>
            <person name="Castelle C.J."/>
            <person name="Probst A.J."/>
            <person name="Thomas B.C."/>
            <person name="Singh A."/>
            <person name="Wilkins M.J."/>
            <person name="Karaoz U."/>
            <person name="Brodie E.L."/>
            <person name="Williams K.H."/>
            <person name="Hubbard S.S."/>
            <person name="Banfield J.F."/>
        </authorList>
    </citation>
    <scope>NUCLEOTIDE SEQUENCE [LARGE SCALE GENOMIC DNA]</scope>
</reference>
<feature type="compositionally biased region" description="Low complexity" evidence="1">
    <location>
        <begin position="16"/>
        <end position="41"/>
    </location>
</feature>
<feature type="region of interest" description="Disordered" evidence="1">
    <location>
        <begin position="1"/>
        <end position="49"/>
    </location>
</feature>
<sequence length="127" mass="13173">MPNYSATSSSPLPQTASVPPESPSPESSQYASPSATASPSADMNPSAQSTNITISNFSFNPATLTIPAGTEVTFTNNDSVTHTVTGTNLDSGDIAPGDSYKHVFTDPGTYGYNCSIHPNMKGTIIIQ</sequence>
<feature type="domain" description="EfeO-type cupredoxin-like" evidence="2">
    <location>
        <begin position="44"/>
        <end position="126"/>
    </location>
</feature>
<feature type="compositionally biased region" description="Polar residues" evidence="1">
    <location>
        <begin position="1"/>
        <end position="15"/>
    </location>
</feature>
<dbReference type="AlphaFoldDB" id="A0A1F5E7U8"/>
<protein>
    <recommendedName>
        <fullName evidence="2">EfeO-type cupredoxin-like domain-containing protein</fullName>
    </recommendedName>
</protein>
<comment type="caution">
    <text evidence="3">The sequence shown here is derived from an EMBL/GenBank/DDBJ whole genome shotgun (WGS) entry which is preliminary data.</text>
</comment>
<dbReference type="InterPro" id="IPR008972">
    <property type="entry name" value="Cupredoxin"/>
</dbReference>
<dbReference type="Gene3D" id="2.60.40.420">
    <property type="entry name" value="Cupredoxins - blue copper proteins"/>
    <property type="match status" value="1"/>
</dbReference>
<dbReference type="InterPro" id="IPR028096">
    <property type="entry name" value="EfeO_Cupredoxin"/>
</dbReference>
<dbReference type="Pfam" id="PF13473">
    <property type="entry name" value="Cupredoxin_1"/>
    <property type="match status" value="1"/>
</dbReference>
<dbReference type="PANTHER" id="PTHR36507">
    <property type="entry name" value="BLL1555 PROTEIN"/>
    <property type="match status" value="1"/>
</dbReference>
<dbReference type="Proteomes" id="UP000177006">
    <property type="component" value="Unassembled WGS sequence"/>
</dbReference>
<dbReference type="PANTHER" id="PTHR36507:SF1">
    <property type="entry name" value="BLL1555 PROTEIN"/>
    <property type="match status" value="1"/>
</dbReference>
<dbReference type="CDD" id="cd13921">
    <property type="entry name" value="Amicyanin"/>
    <property type="match status" value="1"/>
</dbReference>
<organism evidence="3 4">
    <name type="scientific">Candidatus Beckwithbacteria bacterium RBG_13_42_9</name>
    <dbReference type="NCBI Taxonomy" id="1797457"/>
    <lineage>
        <taxon>Bacteria</taxon>
        <taxon>Candidatus Beckwithiibacteriota</taxon>
    </lineage>
</organism>
<dbReference type="InterPro" id="IPR035668">
    <property type="entry name" value="Amicyanin"/>
</dbReference>
<dbReference type="STRING" id="1797457.A2160_02110"/>